<proteinExistence type="inferred from homology"/>
<organism evidence="10 11">
    <name type="scientific">Elysia chlorotica</name>
    <name type="common">Eastern emerald elysia</name>
    <name type="synonym">Sea slug</name>
    <dbReference type="NCBI Taxonomy" id="188477"/>
    <lineage>
        <taxon>Eukaryota</taxon>
        <taxon>Metazoa</taxon>
        <taxon>Spiralia</taxon>
        <taxon>Lophotrochozoa</taxon>
        <taxon>Mollusca</taxon>
        <taxon>Gastropoda</taxon>
        <taxon>Heterobranchia</taxon>
        <taxon>Euthyneura</taxon>
        <taxon>Panpulmonata</taxon>
        <taxon>Sacoglossa</taxon>
        <taxon>Placobranchoidea</taxon>
        <taxon>Plakobranchidae</taxon>
        <taxon>Elysia</taxon>
    </lineage>
</organism>
<evidence type="ECO:0000256" key="3">
    <source>
        <dbReference type="ARBA" id="ARBA00006179"/>
    </source>
</evidence>
<dbReference type="UniPathway" id="UPA00559"/>
<dbReference type="InterPro" id="IPR042263">
    <property type="entry name" value="DPH1/DPH2_1"/>
</dbReference>
<dbReference type="InterPro" id="IPR042265">
    <property type="entry name" value="DPH1/DPH2_3"/>
</dbReference>
<dbReference type="Gene3D" id="3.40.50.11860">
    <property type="entry name" value="Diphthamide synthesis DPH1/DPH2 domain 3"/>
    <property type="match status" value="1"/>
</dbReference>
<dbReference type="FunFam" id="3.40.50.11840:FF:000002">
    <property type="entry name" value="2-(3-amino-3-carboxypropyl)histidine synthase subunit 2"/>
    <property type="match status" value="1"/>
</dbReference>
<dbReference type="OrthoDB" id="449241at2759"/>
<comment type="caution">
    <text evidence="10">The sequence shown here is derived from an EMBL/GenBank/DDBJ whole genome shotgun (WGS) entry which is preliminary data.</text>
</comment>
<comment type="similarity">
    <text evidence="3 9">Belongs to the DPH1/DPH2 family. DPH2 subfamily.</text>
</comment>
<dbReference type="SFLD" id="SFLDG01121">
    <property type="entry name" value="Diphthamide_biosynthesis"/>
    <property type="match status" value="1"/>
</dbReference>
<dbReference type="InterPro" id="IPR016435">
    <property type="entry name" value="DPH1/DPH2"/>
</dbReference>
<dbReference type="FunFam" id="3.40.50.11860:FF:000001">
    <property type="entry name" value="2-(3-amino-3-carboxypropyl)histidine synthase subunit 2"/>
    <property type="match status" value="1"/>
</dbReference>
<evidence type="ECO:0000256" key="4">
    <source>
        <dbReference type="ARBA" id="ARBA00021914"/>
    </source>
</evidence>
<keyword evidence="6 9" id="KW-0408">Iron</keyword>
<name>A0A3S1HIM6_ELYCH</name>
<evidence type="ECO:0000256" key="7">
    <source>
        <dbReference type="ARBA" id="ARBA00023014"/>
    </source>
</evidence>
<evidence type="ECO:0000256" key="1">
    <source>
        <dbReference type="ARBA" id="ARBA00001966"/>
    </source>
</evidence>
<reference evidence="10 11" key="1">
    <citation type="submission" date="2019-01" db="EMBL/GenBank/DDBJ databases">
        <title>A draft genome assembly of the solar-powered sea slug Elysia chlorotica.</title>
        <authorList>
            <person name="Cai H."/>
            <person name="Li Q."/>
            <person name="Fang X."/>
            <person name="Li J."/>
            <person name="Curtis N.E."/>
            <person name="Altenburger A."/>
            <person name="Shibata T."/>
            <person name="Feng M."/>
            <person name="Maeda T."/>
            <person name="Schwartz J.A."/>
            <person name="Shigenobu S."/>
            <person name="Lundholm N."/>
            <person name="Nishiyama T."/>
            <person name="Yang H."/>
            <person name="Hasebe M."/>
            <person name="Li S."/>
            <person name="Pierce S.K."/>
            <person name="Wang J."/>
        </authorList>
    </citation>
    <scope>NUCLEOTIDE SEQUENCE [LARGE SCALE GENOMIC DNA]</scope>
    <source>
        <strain evidence="10">EC2010</strain>
        <tissue evidence="10">Whole organism of an adult</tissue>
    </source>
</reference>
<dbReference type="EMBL" id="RQTK01000405">
    <property type="protein sequence ID" value="RUS80213.1"/>
    <property type="molecule type" value="Genomic_DNA"/>
</dbReference>
<dbReference type="NCBIfam" id="TIGR00272">
    <property type="entry name" value="DPH2"/>
    <property type="match status" value="1"/>
</dbReference>
<dbReference type="Proteomes" id="UP000271974">
    <property type="component" value="Unassembled WGS sequence"/>
</dbReference>
<dbReference type="GO" id="GO:0051536">
    <property type="term" value="F:iron-sulfur cluster binding"/>
    <property type="evidence" value="ECO:0007669"/>
    <property type="project" value="UniProtKB-KW"/>
</dbReference>
<dbReference type="SFLD" id="SFLDF00408">
    <property type="entry name" value="Diphthamide_biosynthesis_famil"/>
    <property type="match status" value="1"/>
</dbReference>
<protein>
    <recommendedName>
        <fullName evidence="4 9">2-(3-amino-3-carboxypropyl)histidine synthase subunit 2</fullName>
    </recommendedName>
</protein>
<dbReference type="PANTHER" id="PTHR10762">
    <property type="entry name" value="DIPHTHAMIDE BIOSYNTHESIS PROTEIN"/>
    <property type="match status" value="1"/>
</dbReference>
<dbReference type="Gene3D" id="3.40.50.11840">
    <property type="entry name" value="Diphthamide synthesis DPH1/DPH2 domain 1"/>
    <property type="match status" value="1"/>
</dbReference>
<sequence>MSTSAFSASDDVIHRTIECHTVKTSTDNLKIVYEIERCVTWIQQSNFKKVALQFPDVLLVDAPSVAKEIENCVPEISAFILGDTSYGSCCVDEVGAQHNRADCLIHFGRACLSPTVRLPVLYVFGRSPIDTNQCVFEVKKALTPDTKVVFVYDTTYNYVADDVYMKLKSNFQDLVFSRLLDPSTTLLSNYSFGLHKVSNSLDASSHQLIHKSSDQDQATVCKCGRYISLPFGSTLEDYTFLFIGASESSALVNMMMTFNKNNFYTYDPSKSSCEKETVKINKALMKRYYLIERTKDANIVGIVAGTLGVAKYKDMIDHLKVLLKAAGKKSYTFVVGKLNPAKLANFAEVDIYVLVACPESCLLEQTEFYRPVVSPLEVEMACNQAREWTGDYSTDFRDLLPGGSMFIKASPFKESGTTDVSLIDNKIRTLGVVDNPDPGKSAQQTVAIRSDASVVANVAQNAGEFLAGRSWQGLDRKLGETPVVKATDGQHGIAASYDNEPGS</sequence>
<dbReference type="InterPro" id="IPR010014">
    <property type="entry name" value="DHP2"/>
</dbReference>
<evidence type="ECO:0000256" key="6">
    <source>
        <dbReference type="ARBA" id="ARBA00023004"/>
    </source>
</evidence>
<dbReference type="GO" id="GO:0090560">
    <property type="term" value="F:2-(3-amino-3-carboxypropyl)histidine synthase activity"/>
    <property type="evidence" value="ECO:0007669"/>
    <property type="project" value="InterPro"/>
</dbReference>
<accession>A0A3S1HIM6</accession>
<dbReference type="GO" id="GO:0017183">
    <property type="term" value="P:protein histidyl modification to diphthamide"/>
    <property type="evidence" value="ECO:0007669"/>
    <property type="project" value="UniProtKB-UniPathway"/>
</dbReference>
<dbReference type="SFLD" id="SFLDS00032">
    <property type="entry name" value="Radical_SAM_3-amino-3-carboxyp"/>
    <property type="match status" value="1"/>
</dbReference>
<evidence type="ECO:0000256" key="8">
    <source>
        <dbReference type="ARBA" id="ARBA00045159"/>
    </source>
</evidence>
<dbReference type="STRING" id="188477.A0A3S1HIM6"/>
<dbReference type="Pfam" id="PF01866">
    <property type="entry name" value="Diphthamide_syn"/>
    <property type="match status" value="1"/>
</dbReference>
<comment type="pathway">
    <text evidence="2 9">Protein modification; peptidyl-diphthamide biosynthesis.</text>
</comment>
<keyword evidence="7 9" id="KW-0411">Iron-sulfur</keyword>
<dbReference type="NCBIfam" id="TIGR00322">
    <property type="entry name" value="diphth2_R"/>
    <property type="match status" value="1"/>
</dbReference>
<evidence type="ECO:0000313" key="11">
    <source>
        <dbReference type="Proteomes" id="UP000271974"/>
    </source>
</evidence>
<comment type="function">
    <text evidence="8 9">Required for the first step of diphthamide biosynthesis, a post-translational modification of histidine which occurs in elongation factor 2. DPH1 and DPH2 transfer a 3-amino-3-carboxypropyl (ACP) group from S-adenosyl-L-methionine (SAM) to a histidine residue, the reaction is assisted by a reduction system comprising DPH3 and a NADH-dependent reductase. Facilitates the reduction of the catalytic iron-sulfur cluster found in the DPH1 subunit.</text>
</comment>
<dbReference type="GO" id="GO:0046872">
    <property type="term" value="F:metal ion binding"/>
    <property type="evidence" value="ECO:0007669"/>
    <property type="project" value="UniProtKB-KW"/>
</dbReference>
<dbReference type="AlphaFoldDB" id="A0A3S1HIM6"/>
<keyword evidence="11" id="KW-1185">Reference proteome</keyword>
<evidence type="ECO:0000256" key="5">
    <source>
        <dbReference type="ARBA" id="ARBA00022723"/>
    </source>
</evidence>
<evidence type="ECO:0000256" key="2">
    <source>
        <dbReference type="ARBA" id="ARBA00005156"/>
    </source>
</evidence>
<dbReference type="PANTHER" id="PTHR10762:SF2">
    <property type="entry name" value="2-(3-AMINO-3-CARBOXYPROPYL)HISTIDINE SYNTHASE SUBUNIT 2"/>
    <property type="match status" value="1"/>
</dbReference>
<comment type="cofactor">
    <cofactor evidence="1">
        <name>[4Fe-4S] cluster</name>
        <dbReference type="ChEBI" id="CHEBI:49883"/>
    </cofactor>
</comment>
<keyword evidence="5 9" id="KW-0479">Metal-binding</keyword>
<evidence type="ECO:0000256" key="9">
    <source>
        <dbReference type="RuleBase" id="RU364133"/>
    </source>
</evidence>
<evidence type="ECO:0000313" key="10">
    <source>
        <dbReference type="EMBL" id="RUS80213.1"/>
    </source>
</evidence>
<gene>
    <name evidence="10" type="ORF">EGW08_012038</name>
</gene>